<proteinExistence type="predicted"/>
<protein>
    <submittedName>
        <fullName evidence="1">Uncharacterized protein</fullName>
    </submittedName>
</protein>
<evidence type="ECO:0000313" key="2">
    <source>
        <dbReference type="Proteomes" id="UP001296104"/>
    </source>
</evidence>
<dbReference type="InterPro" id="IPR016024">
    <property type="entry name" value="ARM-type_fold"/>
</dbReference>
<accession>A0AAI9E775</accession>
<reference evidence="1" key="1">
    <citation type="submission" date="2023-11" db="EMBL/GenBank/DDBJ databases">
        <authorList>
            <person name="Alioto T."/>
            <person name="Alioto T."/>
            <person name="Gomez Garrido J."/>
        </authorList>
    </citation>
    <scope>NUCLEOTIDE SEQUENCE</scope>
</reference>
<evidence type="ECO:0000313" key="1">
    <source>
        <dbReference type="EMBL" id="CAK3818752.1"/>
    </source>
</evidence>
<sequence>MEREIPEVENALEKLSRNKANDEATRLLAEASKSSPSVRGRLAEPEALRILIQIVECNLGTSSSENLDQALRCIGNACADNDAAREAIIPLGFNWAIRALGGKTNNATRLLTTKVLFNICHEHVPSQQQCYRERVHYALIPFLGTEFAIGNVDENASPAIDLLFWISGHKAELEANLSERPPEEIEGLLLLLPGFYAETADVDNYGCILEAMLVFLRDSLVQESMSAGVPQLLQILRITDEKSRQAGDPEDKKILDPLCTSVIWCLSDIAAQPEFAELARGSMLIQILVDEIKTHAHIDSTGADVANKTMLTGSCEVLGNVLWKSEPEDYACLVVEYSLDDVLFSAITRVVDGPSNAPALHSMAGVLIHLSRSSVPVREHMGSRQDTLPSLQRLCRHEMSQIKQDGVKLLRALGRDCAANQEQFGDLAKEAMLSLSESNGTAEAHAPN</sequence>
<dbReference type="SUPFAM" id="SSF48371">
    <property type="entry name" value="ARM repeat"/>
    <property type="match status" value="1"/>
</dbReference>
<dbReference type="Proteomes" id="UP001296104">
    <property type="component" value="Unassembled WGS sequence"/>
</dbReference>
<dbReference type="InterPro" id="IPR040144">
    <property type="entry name" value="RAP1GDS1"/>
</dbReference>
<dbReference type="PANTHER" id="PTHR10957">
    <property type="entry name" value="RAP1 GTPASE-GDP DISSOCIATION STIMULATOR 1"/>
    <property type="match status" value="1"/>
</dbReference>
<keyword evidence="2" id="KW-1185">Reference proteome</keyword>
<dbReference type="AlphaFoldDB" id="A0AAI9E775"/>
<dbReference type="InterPro" id="IPR011989">
    <property type="entry name" value="ARM-like"/>
</dbReference>
<dbReference type="GO" id="GO:0005085">
    <property type="term" value="F:guanyl-nucleotide exchange factor activity"/>
    <property type="evidence" value="ECO:0007669"/>
    <property type="project" value="InterPro"/>
</dbReference>
<organism evidence="1 2">
    <name type="scientific">Lecanosticta acicola</name>
    <dbReference type="NCBI Taxonomy" id="111012"/>
    <lineage>
        <taxon>Eukaryota</taxon>
        <taxon>Fungi</taxon>
        <taxon>Dikarya</taxon>
        <taxon>Ascomycota</taxon>
        <taxon>Pezizomycotina</taxon>
        <taxon>Dothideomycetes</taxon>
        <taxon>Dothideomycetidae</taxon>
        <taxon>Mycosphaerellales</taxon>
        <taxon>Mycosphaerellaceae</taxon>
        <taxon>Lecanosticta</taxon>
    </lineage>
</organism>
<dbReference type="Gene3D" id="1.25.10.10">
    <property type="entry name" value="Leucine-rich Repeat Variant"/>
    <property type="match status" value="2"/>
</dbReference>
<gene>
    <name evidence="1" type="ORF">LECACI_7A001145</name>
</gene>
<name>A0AAI9E775_9PEZI</name>
<comment type="caution">
    <text evidence="1">The sequence shown here is derived from an EMBL/GenBank/DDBJ whole genome shotgun (WGS) entry which is preliminary data.</text>
</comment>
<dbReference type="EMBL" id="CAVMBE010000004">
    <property type="protein sequence ID" value="CAK3818752.1"/>
    <property type="molecule type" value="Genomic_DNA"/>
</dbReference>